<keyword evidence="1" id="KW-1133">Transmembrane helix</keyword>
<dbReference type="Pfam" id="PF14023">
    <property type="entry name" value="Bestrophin-like"/>
    <property type="match status" value="1"/>
</dbReference>
<evidence type="ECO:0000313" key="2">
    <source>
        <dbReference type="EMBL" id="KYF55536.1"/>
    </source>
</evidence>
<proteinExistence type="predicted"/>
<dbReference type="Proteomes" id="UP000075604">
    <property type="component" value="Unassembled WGS sequence"/>
</dbReference>
<dbReference type="InterPro" id="IPR025333">
    <property type="entry name" value="DUF4239"/>
</dbReference>
<comment type="caution">
    <text evidence="2">The sequence shown here is derived from an EMBL/GenBank/DDBJ whole genome shotgun (WGS) entry which is preliminary data.</text>
</comment>
<dbReference type="EMBL" id="JELX01002399">
    <property type="protein sequence ID" value="KYF55536.1"/>
    <property type="molecule type" value="Genomic_DNA"/>
</dbReference>
<evidence type="ECO:0000256" key="1">
    <source>
        <dbReference type="SAM" id="Phobius"/>
    </source>
</evidence>
<feature type="transmembrane region" description="Helical" evidence="1">
    <location>
        <begin position="186"/>
        <end position="205"/>
    </location>
</feature>
<evidence type="ECO:0008006" key="4">
    <source>
        <dbReference type="Google" id="ProtNLM"/>
    </source>
</evidence>
<protein>
    <recommendedName>
        <fullName evidence="4">DUF4239 domain-containing protein</fullName>
    </recommendedName>
</protein>
<dbReference type="AlphaFoldDB" id="A0A150PIU2"/>
<evidence type="ECO:0000313" key="3">
    <source>
        <dbReference type="Proteomes" id="UP000075604"/>
    </source>
</evidence>
<sequence>MPVAGPLDRLPLWLLSGVTLVVLLLAVEGGYRLGAYRLRRSKQEHGAHVLTLVSTTMGLLALVLAFTFGLAATRFEARKQMVVDEANAIETTYLRAGLLPGDRGAKVRGLLRDYVESRLAVVRLGNVEQAMRRAEELHRELWKEAEAAGRDQPSSPVVELFIESLNRTIELNAMRVKVAVRGGIPGVMWTALFTVAILNLAAVGYHAGLVKTRRSPTMATLVMSLSIVLMLTADLDRPQEGALTVSQQAMIDLRRTIGD</sequence>
<organism evidence="2 3">
    <name type="scientific">Sorangium cellulosum</name>
    <name type="common">Polyangium cellulosum</name>
    <dbReference type="NCBI Taxonomy" id="56"/>
    <lineage>
        <taxon>Bacteria</taxon>
        <taxon>Pseudomonadati</taxon>
        <taxon>Myxococcota</taxon>
        <taxon>Polyangia</taxon>
        <taxon>Polyangiales</taxon>
        <taxon>Polyangiaceae</taxon>
        <taxon>Sorangium</taxon>
    </lineage>
</organism>
<gene>
    <name evidence="2" type="ORF">BE04_34000</name>
</gene>
<keyword evidence="1" id="KW-0812">Transmembrane</keyword>
<reference evidence="2 3" key="1">
    <citation type="submission" date="2014-02" db="EMBL/GenBank/DDBJ databases">
        <title>The small core and large imbalanced accessory genome model reveals a collaborative survival strategy of Sorangium cellulosum strains in nature.</title>
        <authorList>
            <person name="Han K."/>
            <person name="Peng R."/>
            <person name="Blom J."/>
            <person name="Li Y.-Z."/>
        </authorList>
    </citation>
    <scope>NUCLEOTIDE SEQUENCE [LARGE SCALE GENOMIC DNA]</scope>
    <source>
        <strain evidence="2 3">So0157-18</strain>
    </source>
</reference>
<keyword evidence="1" id="KW-0472">Membrane</keyword>
<feature type="transmembrane region" description="Helical" evidence="1">
    <location>
        <begin position="46"/>
        <end position="72"/>
    </location>
</feature>
<name>A0A150PIU2_SORCE</name>
<feature type="transmembrane region" description="Helical" evidence="1">
    <location>
        <begin position="12"/>
        <end position="34"/>
    </location>
</feature>
<accession>A0A150PIU2</accession>